<dbReference type="InterPro" id="IPR030678">
    <property type="entry name" value="Peptide/Ni-bd"/>
</dbReference>
<keyword evidence="4" id="KW-1185">Reference proteome</keyword>
<evidence type="ECO:0000259" key="2">
    <source>
        <dbReference type="Pfam" id="PF00496"/>
    </source>
</evidence>
<accession>A0ABX0SJI3</accession>
<dbReference type="PANTHER" id="PTHR30290">
    <property type="entry name" value="PERIPLASMIC BINDING COMPONENT OF ABC TRANSPORTER"/>
    <property type="match status" value="1"/>
</dbReference>
<dbReference type="CDD" id="cd08492">
    <property type="entry name" value="PBP2_NikA_DppA_OppA_like_15"/>
    <property type="match status" value="1"/>
</dbReference>
<evidence type="ECO:0000313" key="3">
    <source>
        <dbReference type="EMBL" id="NIH57210.1"/>
    </source>
</evidence>
<feature type="chain" id="PRO_5046284945" evidence="1">
    <location>
        <begin position="37"/>
        <end position="561"/>
    </location>
</feature>
<sequence length="561" mass="60989">MHAPLPWRTRRRRVASLLSGTVIAALLLAGCGASSASNDPSDTGASGEPQAGGTLTVAFRSDDTSKTTLDPIQQQWLEHRTVLRNVVESLTDQDPDTGEIKPWLATSWEISDDQLTYTFSLREGITFSNGEKFDANAVKTSFDSNLAVITEQPATFGYTYLAGYKSSEVIDDHTIALTLEEPNAAFLQALSTVTLGILAPASYAADVSERNLGTALWGTGPYVIESYTPDVGISLVKRDDYVATTELAENQGPAYLDRVEVVYIPEDTVRVGSLQSGEVDVAAPRNPFAATDIDLLKANDIEFTSFSLPGTIEAYYPKVTDGPLTDKNVRLAVQAAIDRTTYASTVFGADYPVAQGVYDVSTPYFKDESSKLTYDPDKAKELLDEAGWTVGADGYRVKDGQVLEIVYPVTSESTGDLLVQDQLRQVGIKFTLQVLTSGEQSDAVSNGEWNITRGVLTRGDPSILGSILDTRISRSPARAEWGVPADVQSKLQELLDAGLATTDDDARRAAYEEVQDLLLDEALLFPVFERVQQVGYRPDVHGIVFTAEGFIDFRSTWVEQG</sequence>
<proteinExistence type="predicted"/>
<evidence type="ECO:0000313" key="4">
    <source>
        <dbReference type="Proteomes" id="UP000749311"/>
    </source>
</evidence>
<protein>
    <submittedName>
        <fullName evidence="3">Peptide/nickel transport system substrate-binding protein</fullName>
    </submittedName>
</protein>
<dbReference type="EMBL" id="JAAMOZ010000001">
    <property type="protein sequence ID" value="NIH57210.1"/>
    <property type="molecule type" value="Genomic_DNA"/>
</dbReference>
<dbReference type="Pfam" id="PF00496">
    <property type="entry name" value="SBP_bac_5"/>
    <property type="match status" value="1"/>
</dbReference>
<dbReference type="Gene3D" id="3.40.190.10">
    <property type="entry name" value="Periplasmic binding protein-like II"/>
    <property type="match status" value="1"/>
</dbReference>
<dbReference type="InterPro" id="IPR000914">
    <property type="entry name" value="SBP_5_dom"/>
</dbReference>
<comment type="caution">
    <text evidence="3">The sequence shown here is derived from an EMBL/GenBank/DDBJ whole genome shotgun (WGS) entry which is preliminary data.</text>
</comment>
<reference evidence="3 4" key="1">
    <citation type="submission" date="2020-02" db="EMBL/GenBank/DDBJ databases">
        <title>Sequencing the genomes of 1000 actinobacteria strains.</title>
        <authorList>
            <person name="Klenk H.-P."/>
        </authorList>
    </citation>
    <scope>NUCLEOTIDE SEQUENCE [LARGE SCALE GENOMIC DNA]</scope>
    <source>
        <strain evidence="3 4">DSM 19609</strain>
    </source>
</reference>
<feature type="signal peptide" evidence="1">
    <location>
        <begin position="1"/>
        <end position="36"/>
    </location>
</feature>
<keyword evidence="1" id="KW-0732">Signal</keyword>
<dbReference type="Proteomes" id="UP000749311">
    <property type="component" value="Unassembled WGS sequence"/>
</dbReference>
<name>A0ABX0SJI3_9ACTN</name>
<dbReference type="Gene3D" id="3.10.105.10">
    <property type="entry name" value="Dipeptide-binding Protein, Domain 3"/>
    <property type="match status" value="1"/>
</dbReference>
<dbReference type="SUPFAM" id="SSF53850">
    <property type="entry name" value="Periplasmic binding protein-like II"/>
    <property type="match status" value="1"/>
</dbReference>
<organism evidence="3 4">
    <name type="scientific">Brooklawnia cerclae</name>
    <dbReference type="NCBI Taxonomy" id="349934"/>
    <lineage>
        <taxon>Bacteria</taxon>
        <taxon>Bacillati</taxon>
        <taxon>Actinomycetota</taxon>
        <taxon>Actinomycetes</taxon>
        <taxon>Propionibacteriales</taxon>
        <taxon>Propionibacteriaceae</taxon>
        <taxon>Brooklawnia</taxon>
    </lineage>
</organism>
<dbReference type="RefSeq" id="WP_167166723.1">
    <property type="nucleotide sequence ID" value="NZ_BAAAOO010000008.1"/>
</dbReference>
<gene>
    <name evidence="3" type="ORF">FB473_001855</name>
</gene>
<dbReference type="PIRSF" id="PIRSF002741">
    <property type="entry name" value="MppA"/>
    <property type="match status" value="1"/>
</dbReference>
<evidence type="ECO:0000256" key="1">
    <source>
        <dbReference type="SAM" id="SignalP"/>
    </source>
</evidence>
<feature type="domain" description="Solute-binding protein family 5" evidence="2">
    <location>
        <begin position="99"/>
        <end position="454"/>
    </location>
</feature>
<dbReference type="InterPro" id="IPR039424">
    <property type="entry name" value="SBP_5"/>
</dbReference>